<protein>
    <recommendedName>
        <fullName evidence="3">BrnT family toxin</fullName>
    </recommendedName>
</protein>
<evidence type="ECO:0000313" key="1">
    <source>
        <dbReference type="EMBL" id="KKQ26029.1"/>
    </source>
</evidence>
<comment type="caution">
    <text evidence="1">The sequence shown here is derived from an EMBL/GenBank/DDBJ whole genome shotgun (WGS) entry which is preliminary data.</text>
</comment>
<name>A0A0G0IPC2_9BACT</name>
<evidence type="ECO:0000313" key="2">
    <source>
        <dbReference type="Proteomes" id="UP000034917"/>
    </source>
</evidence>
<gene>
    <name evidence="1" type="ORF">US40_C0004G0064</name>
</gene>
<dbReference type="Gene3D" id="3.10.450.530">
    <property type="entry name" value="Ribonuclease toxin, BrnT, of type II toxin-antitoxin system"/>
    <property type="match status" value="1"/>
</dbReference>
<dbReference type="Pfam" id="PF04365">
    <property type="entry name" value="BrnT_toxin"/>
    <property type="match status" value="1"/>
</dbReference>
<dbReference type="InterPro" id="IPR038573">
    <property type="entry name" value="BrnT_sf"/>
</dbReference>
<dbReference type="InterPro" id="IPR007460">
    <property type="entry name" value="BrnT_toxin"/>
</dbReference>
<organism evidence="1 2">
    <name type="scientific">Candidatus Roizmanbacteria bacterium GW2011_GWC2_37_13</name>
    <dbReference type="NCBI Taxonomy" id="1618486"/>
    <lineage>
        <taxon>Bacteria</taxon>
        <taxon>Candidatus Roizmaniibacteriota</taxon>
    </lineage>
</organism>
<sequence>MGDTGKYKAFEWDKGNIDKSYQKHGITPNEAEEIFLDENLKISRDVKHSQKEERLIALGVTLNGKKLFIVYTVRAEKIRIISARLMNKKQKNYYEKT</sequence>
<dbReference type="EMBL" id="LBSV01000004">
    <property type="protein sequence ID" value="KKQ26029.1"/>
    <property type="molecule type" value="Genomic_DNA"/>
</dbReference>
<accession>A0A0G0IPC2</accession>
<evidence type="ECO:0008006" key="3">
    <source>
        <dbReference type="Google" id="ProtNLM"/>
    </source>
</evidence>
<dbReference type="AlphaFoldDB" id="A0A0G0IPC2"/>
<proteinExistence type="predicted"/>
<dbReference type="Proteomes" id="UP000034917">
    <property type="component" value="Unassembled WGS sequence"/>
</dbReference>
<reference evidence="1 2" key="1">
    <citation type="journal article" date="2015" name="Nature">
        <title>rRNA introns, odd ribosomes, and small enigmatic genomes across a large radiation of phyla.</title>
        <authorList>
            <person name="Brown C.T."/>
            <person name="Hug L.A."/>
            <person name="Thomas B.C."/>
            <person name="Sharon I."/>
            <person name="Castelle C.J."/>
            <person name="Singh A."/>
            <person name="Wilkins M.J."/>
            <person name="Williams K.H."/>
            <person name="Banfield J.F."/>
        </authorList>
    </citation>
    <scope>NUCLEOTIDE SEQUENCE [LARGE SCALE GENOMIC DNA]</scope>
</reference>